<keyword evidence="10" id="KW-1185">Reference proteome</keyword>
<feature type="chain" id="PRO_5037388595" evidence="8">
    <location>
        <begin position="24"/>
        <end position="541"/>
    </location>
</feature>
<keyword evidence="5 7" id="KW-1133">Transmembrane helix</keyword>
<organism evidence="9 10">
    <name type="scientific">Dermatophagoides farinae</name>
    <name type="common">American house dust mite</name>
    <dbReference type="NCBI Taxonomy" id="6954"/>
    <lineage>
        <taxon>Eukaryota</taxon>
        <taxon>Metazoa</taxon>
        <taxon>Ecdysozoa</taxon>
        <taxon>Arthropoda</taxon>
        <taxon>Chelicerata</taxon>
        <taxon>Arachnida</taxon>
        <taxon>Acari</taxon>
        <taxon>Acariformes</taxon>
        <taxon>Sarcoptiformes</taxon>
        <taxon>Astigmata</taxon>
        <taxon>Psoroptidia</taxon>
        <taxon>Analgoidea</taxon>
        <taxon>Pyroglyphidae</taxon>
        <taxon>Dermatophagoidinae</taxon>
        <taxon>Dermatophagoides</taxon>
    </lineage>
</organism>
<comment type="similarity">
    <text evidence="2">Belongs to the bile acid:sodium symporter (BASS) (TC 2.A.28) family.</text>
</comment>
<dbReference type="InterPro" id="IPR038770">
    <property type="entry name" value="Na+/solute_symporter_sf"/>
</dbReference>
<comment type="subcellular location">
    <subcellularLocation>
        <location evidence="1">Membrane</location>
        <topology evidence="1">Multi-pass membrane protein</topology>
    </subcellularLocation>
</comment>
<evidence type="ECO:0000256" key="3">
    <source>
        <dbReference type="ARBA" id="ARBA00022692"/>
    </source>
</evidence>
<dbReference type="AlphaFoldDB" id="A0A922I5A2"/>
<feature type="transmembrane region" description="Helical" evidence="7">
    <location>
        <begin position="305"/>
        <end position="326"/>
    </location>
</feature>
<keyword evidence="4" id="KW-0813">Transport</keyword>
<dbReference type="Proteomes" id="UP000790347">
    <property type="component" value="Unassembled WGS sequence"/>
</dbReference>
<keyword evidence="8" id="KW-0732">Signal</keyword>
<proteinExistence type="inferred from homology"/>
<evidence type="ECO:0000313" key="9">
    <source>
        <dbReference type="EMBL" id="KAH9522787.1"/>
    </source>
</evidence>
<feature type="transmembrane region" description="Helical" evidence="7">
    <location>
        <begin position="365"/>
        <end position="387"/>
    </location>
</feature>
<evidence type="ECO:0000256" key="5">
    <source>
        <dbReference type="ARBA" id="ARBA00022989"/>
    </source>
</evidence>
<feature type="transmembrane region" description="Helical" evidence="7">
    <location>
        <begin position="265"/>
        <end position="285"/>
    </location>
</feature>
<dbReference type="GO" id="GO:0015293">
    <property type="term" value="F:symporter activity"/>
    <property type="evidence" value="ECO:0007669"/>
    <property type="project" value="UniProtKB-KW"/>
</dbReference>
<evidence type="ECO:0000256" key="8">
    <source>
        <dbReference type="SAM" id="SignalP"/>
    </source>
</evidence>
<sequence>MCPFILFTFLFTILMLMIEISTALISVTFNVTTPATATVAAIQLHEGKSTPIEFQLSSPFINELSGHYRFIADRPDVANIIATNIDDDVGGGNDRYDFEINPKKIIHNNDNEHQYRGQFIVKGNFLGYCHIELQKRRKTSESIWDTIINSNSLRNNYQLIISIIRDKDLISKIFIYSVAIVVSISYINMGCALDLQAVSDVLRRPIAPAIGLFSQYFCMPLISFALATLLFEETYLKLGIFIFGCSPGGGASNMWTVLVNGNLNLSITMTFLSTMLSIGLMPFWLYTIGRSIFEGTSTSPPFRNIFTTLFTMVIFLGIGLLIKQFLPRVAAVSRRILAPFSGIMIIFIIVFGTYANFYMFKLMTWQMLVAAAINVWCGMFFGFILAYMFRKPLEDMLTIAIETGVQNTGVSIVVLGLSLGQPDADLASAVPVAASIMTPIPLTIAWLVMRKRRFMKKNASGNEIYVNGGVENHVNFGDGKNSEPNSLVSSSTISNHSSQFHQIYKLNLDDEIVEKNTTCSVLTNSNSSDSSQYSSKANLKI</sequence>
<evidence type="ECO:0000256" key="1">
    <source>
        <dbReference type="ARBA" id="ARBA00004141"/>
    </source>
</evidence>
<dbReference type="Gene3D" id="1.20.1530.20">
    <property type="match status" value="1"/>
</dbReference>
<keyword evidence="6 7" id="KW-0472">Membrane</keyword>
<feature type="transmembrane region" description="Helical" evidence="7">
    <location>
        <begin position="173"/>
        <end position="195"/>
    </location>
</feature>
<dbReference type="GO" id="GO:0016020">
    <property type="term" value="C:membrane"/>
    <property type="evidence" value="ECO:0007669"/>
    <property type="project" value="UniProtKB-SubCell"/>
</dbReference>
<gene>
    <name evidence="9" type="ORF">DERF_006348</name>
</gene>
<feature type="transmembrane region" description="Helical" evidence="7">
    <location>
        <begin position="338"/>
        <end position="359"/>
    </location>
</feature>
<evidence type="ECO:0000256" key="7">
    <source>
        <dbReference type="SAM" id="Phobius"/>
    </source>
</evidence>
<dbReference type="EMBL" id="ASGP02000002">
    <property type="protein sequence ID" value="KAH9522787.1"/>
    <property type="molecule type" value="Genomic_DNA"/>
</dbReference>
<evidence type="ECO:0000313" key="10">
    <source>
        <dbReference type="Proteomes" id="UP000790347"/>
    </source>
</evidence>
<keyword evidence="4" id="KW-0769">Symport</keyword>
<keyword evidence="3 7" id="KW-0812">Transmembrane</keyword>
<dbReference type="Pfam" id="PF01758">
    <property type="entry name" value="SBF"/>
    <property type="match status" value="1"/>
</dbReference>
<dbReference type="InterPro" id="IPR004710">
    <property type="entry name" value="Bilac:Na_transpt"/>
</dbReference>
<evidence type="ECO:0000256" key="6">
    <source>
        <dbReference type="ARBA" id="ARBA00023136"/>
    </source>
</evidence>
<dbReference type="PANTHER" id="PTHR10361">
    <property type="entry name" value="SODIUM-BILE ACID COTRANSPORTER"/>
    <property type="match status" value="1"/>
</dbReference>
<protein>
    <submittedName>
        <fullName evidence="9">Uncharacterized protein</fullName>
    </submittedName>
</protein>
<dbReference type="PANTHER" id="PTHR10361:SF28">
    <property type="entry name" value="P3 PROTEIN-RELATED"/>
    <property type="match status" value="1"/>
</dbReference>
<reference evidence="9" key="2">
    <citation type="journal article" date="2022" name="Res Sq">
        <title>Comparative Genomics Reveals Insights into the Divergent Evolution of Astigmatic Mites and Household Pest Adaptations.</title>
        <authorList>
            <person name="Xiong Q."/>
            <person name="Wan A.T.-Y."/>
            <person name="Liu X.-Y."/>
            <person name="Fung C.S.-H."/>
            <person name="Xiao X."/>
            <person name="Malainual N."/>
            <person name="Hou J."/>
            <person name="Wang L."/>
            <person name="Wang M."/>
            <person name="Yang K."/>
            <person name="Cui Y."/>
            <person name="Leung E."/>
            <person name="Nong W."/>
            <person name="Shin S.-K."/>
            <person name="Au S."/>
            <person name="Jeong K.Y."/>
            <person name="Chew F.T."/>
            <person name="Hui J."/>
            <person name="Leung T.F."/>
            <person name="Tungtrongchitr A."/>
            <person name="Zhong N."/>
            <person name="Liu Z."/>
            <person name="Tsui S."/>
        </authorList>
    </citation>
    <scope>NUCLEOTIDE SEQUENCE</scope>
    <source>
        <strain evidence="9">Derf</strain>
        <tissue evidence="9">Whole organism</tissue>
    </source>
</reference>
<feature type="transmembrane region" description="Helical" evidence="7">
    <location>
        <begin position="235"/>
        <end position="258"/>
    </location>
</feature>
<reference evidence="9" key="1">
    <citation type="submission" date="2013-05" db="EMBL/GenBank/DDBJ databases">
        <authorList>
            <person name="Yim A.K.Y."/>
            <person name="Chan T.F."/>
            <person name="Ji K.M."/>
            <person name="Liu X.Y."/>
            <person name="Zhou J.W."/>
            <person name="Li R.Q."/>
            <person name="Yang K.Y."/>
            <person name="Li J."/>
            <person name="Li M."/>
            <person name="Law P.T.W."/>
            <person name="Wu Y.L."/>
            <person name="Cai Z.L."/>
            <person name="Qin H."/>
            <person name="Bao Y."/>
            <person name="Leung R.K.K."/>
            <person name="Ng P.K.S."/>
            <person name="Zou J."/>
            <person name="Zhong X.J."/>
            <person name="Ran P.X."/>
            <person name="Zhong N.S."/>
            <person name="Liu Z.G."/>
            <person name="Tsui S.K.W."/>
        </authorList>
    </citation>
    <scope>NUCLEOTIDE SEQUENCE</scope>
    <source>
        <strain evidence="9">Derf</strain>
        <tissue evidence="9">Whole organism</tissue>
    </source>
</reference>
<dbReference type="InterPro" id="IPR002657">
    <property type="entry name" value="BilAc:Na_symport/Acr3"/>
</dbReference>
<dbReference type="OrthoDB" id="203097at2759"/>
<name>A0A922I5A2_DERFA</name>
<evidence type="ECO:0000256" key="2">
    <source>
        <dbReference type="ARBA" id="ARBA00006528"/>
    </source>
</evidence>
<feature type="transmembrane region" description="Helical" evidence="7">
    <location>
        <begin position="426"/>
        <end position="448"/>
    </location>
</feature>
<feature type="signal peptide" evidence="8">
    <location>
        <begin position="1"/>
        <end position="23"/>
    </location>
</feature>
<feature type="transmembrane region" description="Helical" evidence="7">
    <location>
        <begin position="207"/>
        <end position="229"/>
    </location>
</feature>
<comment type="caution">
    <text evidence="9">The sequence shown here is derived from an EMBL/GenBank/DDBJ whole genome shotgun (WGS) entry which is preliminary data.</text>
</comment>
<accession>A0A922I5A2</accession>
<evidence type="ECO:0000256" key="4">
    <source>
        <dbReference type="ARBA" id="ARBA00022847"/>
    </source>
</evidence>